<dbReference type="EMBL" id="JBEPML010000008">
    <property type="protein sequence ID" value="MET3792399.1"/>
    <property type="molecule type" value="Genomic_DNA"/>
</dbReference>
<dbReference type="InterPro" id="IPR000847">
    <property type="entry name" value="LysR_HTH_N"/>
</dbReference>
<proteinExistence type="inferred from homology"/>
<reference evidence="6 7" key="1">
    <citation type="submission" date="2024-06" db="EMBL/GenBank/DDBJ databases">
        <title>Genomic Encyclopedia of Type Strains, Phase IV (KMG-IV): sequencing the most valuable type-strain genomes for metagenomic binning, comparative biology and taxonomic classification.</title>
        <authorList>
            <person name="Goeker M."/>
        </authorList>
    </citation>
    <scope>NUCLEOTIDE SEQUENCE [LARGE SCALE GENOMIC DNA]</scope>
    <source>
        <strain evidence="6 7">DSM 27865</strain>
    </source>
</reference>
<dbReference type="Gene3D" id="3.40.190.290">
    <property type="match status" value="1"/>
</dbReference>
<organism evidence="6 7">
    <name type="scientific">Aquamicrobium terrae</name>
    <dbReference type="NCBI Taxonomy" id="1324945"/>
    <lineage>
        <taxon>Bacteria</taxon>
        <taxon>Pseudomonadati</taxon>
        <taxon>Pseudomonadota</taxon>
        <taxon>Alphaproteobacteria</taxon>
        <taxon>Hyphomicrobiales</taxon>
        <taxon>Phyllobacteriaceae</taxon>
        <taxon>Aquamicrobium</taxon>
    </lineage>
</organism>
<protein>
    <submittedName>
        <fullName evidence="6">DNA-binding transcriptional LysR family regulator</fullName>
    </submittedName>
</protein>
<evidence type="ECO:0000313" key="6">
    <source>
        <dbReference type="EMBL" id="MET3792399.1"/>
    </source>
</evidence>
<name>A0ABV2N015_9HYPH</name>
<dbReference type="CDD" id="cd05466">
    <property type="entry name" value="PBP2_LTTR_substrate"/>
    <property type="match status" value="1"/>
</dbReference>
<comment type="caution">
    <text evidence="6">The sequence shown here is derived from an EMBL/GenBank/DDBJ whole genome shotgun (WGS) entry which is preliminary data.</text>
</comment>
<dbReference type="PANTHER" id="PTHR30126">
    <property type="entry name" value="HTH-TYPE TRANSCRIPTIONAL REGULATOR"/>
    <property type="match status" value="1"/>
</dbReference>
<dbReference type="InterPro" id="IPR036388">
    <property type="entry name" value="WH-like_DNA-bd_sf"/>
</dbReference>
<dbReference type="Proteomes" id="UP001549076">
    <property type="component" value="Unassembled WGS sequence"/>
</dbReference>
<feature type="domain" description="HTH lysR-type" evidence="5">
    <location>
        <begin position="9"/>
        <end position="65"/>
    </location>
</feature>
<dbReference type="Pfam" id="PF00126">
    <property type="entry name" value="HTH_1"/>
    <property type="match status" value="1"/>
</dbReference>
<keyword evidence="2" id="KW-0805">Transcription regulation</keyword>
<dbReference type="PROSITE" id="PS50931">
    <property type="entry name" value="HTH_LYSR"/>
    <property type="match status" value="1"/>
</dbReference>
<dbReference type="SUPFAM" id="SSF46785">
    <property type="entry name" value="Winged helix' DNA-binding domain"/>
    <property type="match status" value="1"/>
</dbReference>
<evidence type="ECO:0000259" key="5">
    <source>
        <dbReference type="PROSITE" id="PS50931"/>
    </source>
</evidence>
<dbReference type="Gene3D" id="1.10.10.10">
    <property type="entry name" value="Winged helix-like DNA-binding domain superfamily/Winged helix DNA-binding domain"/>
    <property type="match status" value="1"/>
</dbReference>
<keyword evidence="4" id="KW-0804">Transcription</keyword>
<sequence length="312" mass="34595">MLNQLSASDMRALNVFACVAEAGSFVGAQEILNISQSTISVQLSTLEARLGYRLCERGRGGFRLTERGHAVLDAFKELRTSIDGFRYRLNDLGANAVGTLRLGILDNVMSEPTFRIVDTLRAFLNRAPDAKIEITQDTQQRLRDAILEDRLDLAIGCFDTQNLAIRAVALYQERQHAYCGVGHPLFGLPREAISQRQIEESDWVQRGYFLGRGDHYGFDVVRSTAIAASIEAVAMLIMAGRHIGFLPSHYAGPHEAAGRLYRLSPETLTVDRAFSIISRSERQDTPVMTVFRECLQEVGMDSAASAEQEEPA</sequence>
<evidence type="ECO:0000256" key="2">
    <source>
        <dbReference type="ARBA" id="ARBA00023015"/>
    </source>
</evidence>
<keyword evidence="7" id="KW-1185">Reference proteome</keyword>
<dbReference type="RefSeq" id="WP_354195380.1">
    <property type="nucleotide sequence ID" value="NZ_JBEPML010000008.1"/>
</dbReference>
<evidence type="ECO:0000256" key="1">
    <source>
        <dbReference type="ARBA" id="ARBA00009437"/>
    </source>
</evidence>
<comment type="similarity">
    <text evidence="1">Belongs to the LysR transcriptional regulatory family.</text>
</comment>
<dbReference type="PANTHER" id="PTHR30126:SF98">
    <property type="entry name" value="HTH-TYPE TRANSCRIPTIONAL ACTIVATOR BAUR"/>
    <property type="match status" value="1"/>
</dbReference>
<evidence type="ECO:0000256" key="3">
    <source>
        <dbReference type="ARBA" id="ARBA00023125"/>
    </source>
</evidence>
<evidence type="ECO:0000313" key="7">
    <source>
        <dbReference type="Proteomes" id="UP001549076"/>
    </source>
</evidence>
<dbReference type="InterPro" id="IPR005119">
    <property type="entry name" value="LysR_subst-bd"/>
</dbReference>
<keyword evidence="3 6" id="KW-0238">DNA-binding</keyword>
<accession>A0ABV2N015</accession>
<evidence type="ECO:0000256" key="4">
    <source>
        <dbReference type="ARBA" id="ARBA00023163"/>
    </source>
</evidence>
<dbReference type="InterPro" id="IPR036390">
    <property type="entry name" value="WH_DNA-bd_sf"/>
</dbReference>
<dbReference type="SUPFAM" id="SSF53850">
    <property type="entry name" value="Periplasmic binding protein-like II"/>
    <property type="match status" value="1"/>
</dbReference>
<dbReference type="Pfam" id="PF03466">
    <property type="entry name" value="LysR_substrate"/>
    <property type="match status" value="1"/>
</dbReference>
<dbReference type="GO" id="GO:0003677">
    <property type="term" value="F:DNA binding"/>
    <property type="evidence" value="ECO:0007669"/>
    <property type="project" value="UniProtKB-KW"/>
</dbReference>
<gene>
    <name evidence="6" type="ORF">ABID37_002616</name>
</gene>